<keyword evidence="1" id="KW-0472">Membrane</keyword>
<dbReference type="AlphaFoldDB" id="A0A6J7REC5"/>
<dbReference type="EMBL" id="CAFBLT010000001">
    <property type="protein sequence ID" value="CAB4864363.1"/>
    <property type="molecule type" value="Genomic_DNA"/>
</dbReference>
<evidence type="ECO:0000256" key="1">
    <source>
        <dbReference type="SAM" id="Phobius"/>
    </source>
</evidence>
<organism evidence="3">
    <name type="scientific">freshwater metagenome</name>
    <dbReference type="NCBI Taxonomy" id="449393"/>
    <lineage>
        <taxon>unclassified sequences</taxon>
        <taxon>metagenomes</taxon>
        <taxon>ecological metagenomes</taxon>
    </lineage>
</organism>
<accession>A0A6J7REC5</accession>
<feature type="transmembrane region" description="Helical" evidence="1">
    <location>
        <begin position="40"/>
        <end position="59"/>
    </location>
</feature>
<protein>
    <submittedName>
        <fullName evidence="3">Unannotated protein</fullName>
    </submittedName>
</protein>
<proteinExistence type="predicted"/>
<feature type="transmembrane region" description="Helical" evidence="1">
    <location>
        <begin position="231"/>
        <end position="249"/>
    </location>
</feature>
<feature type="transmembrane region" description="Helical" evidence="1">
    <location>
        <begin position="12"/>
        <end position="34"/>
    </location>
</feature>
<feature type="transmembrane region" description="Helical" evidence="1">
    <location>
        <begin position="142"/>
        <end position="160"/>
    </location>
</feature>
<feature type="transmembrane region" description="Helical" evidence="1">
    <location>
        <begin position="255"/>
        <end position="273"/>
    </location>
</feature>
<keyword evidence="1" id="KW-1133">Transmembrane helix</keyword>
<feature type="transmembrane region" description="Helical" evidence="1">
    <location>
        <begin position="101"/>
        <end position="122"/>
    </location>
</feature>
<gene>
    <name evidence="2" type="ORF">UFOPK3427_00396</name>
    <name evidence="3" type="ORF">UFOPK4112_01299</name>
</gene>
<dbReference type="EMBL" id="CAFBPM010000013">
    <property type="protein sequence ID" value="CAB5027056.1"/>
    <property type="molecule type" value="Genomic_DNA"/>
</dbReference>
<name>A0A6J7REC5_9ZZZZ</name>
<feature type="transmembrane region" description="Helical" evidence="1">
    <location>
        <begin position="71"/>
        <end position="95"/>
    </location>
</feature>
<evidence type="ECO:0000313" key="3">
    <source>
        <dbReference type="EMBL" id="CAB5027056.1"/>
    </source>
</evidence>
<sequence length="289" mass="31081">MLGIAGALHKTTVIFPEGAALAFGVFVLVIPGWTVSRWRLMVVLPIAALYGVGLAYLSIPFALEMIAGISGVLILLHFIRSMLAPSISATLIPIVFHIHSWFYPATVIGVSIAITLIGSMLARTAPQAPTPSLLSLRRSVSVKFWIISVVWILIVTTLHLPKVMLAPPLFVSTYEIAGVSTSFKLQLSRATIFGVLGFLGVALLAIASSDEIAGLATFTIGLVYMAIARRYHPPILSIALLALIAGPIVDWKFGLYLAIGSLSLYFLNSVFDLSTKQIKFFQRNGSSVS</sequence>
<keyword evidence="1" id="KW-0812">Transmembrane</keyword>
<evidence type="ECO:0000313" key="2">
    <source>
        <dbReference type="EMBL" id="CAB4864363.1"/>
    </source>
</evidence>
<feature type="transmembrane region" description="Helical" evidence="1">
    <location>
        <begin position="192"/>
        <end position="224"/>
    </location>
</feature>
<reference evidence="3" key="1">
    <citation type="submission" date="2020-05" db="EMBL/GenBank/DDBJ databases">
        <authorList>
            <person name="Chiriac C."/>
            <person name="Salcher M."/>
            <person name="Ghai R."/>
            <person name="Kavagutti S V."/>
        </authorList>
    </citation>
    <scope>NUCLEOTIDE SEQUENCE</scope>
</reference>